<keyword evidence="2" id="KW-1185">Reference proteome</keyword>
<evidence type="ECO:0000313" key="2">
    <source>
        <dbReference type="Proteomes" id="UP000260425"/>
    </source>
</evidence>
<protein>
    <submittedName>
        <fullName evidence="1">Uncharacterized protein</fullName>
    </submittedName>
</protein>
<evidence type="ECO:0000313" key="1">
    <source>
        <dbReference type="EMBL" id="AXH71240.1"/>
    </source>
</evidence>
<proteinExistence type="predicted"/>
<dbReference type="EMBL" id="MH606185">
    <property type="protein sequence ID" value="AXH71240.1"/>
    <property type="molecule type" value="Genomic_DNA"/>
</dbReference>
<accession>A0A345MK58</accession>
<organism evidence="1 2">
    <name type="scientific">Bacillus phage BSP38</name>
    <dbReference type="NCBI Taxonomy" id="2283013"/>
    <lineage>
        <taxon>Viruses</taxon>
        <taxon>Duplodnaviria</taxon>
        <taxon>Heunggongvirae</taxon>
        <taxon>Uroviricota</taxon>
        <taxon>Caudoviricetes</taxon>
        <taxon>Herelleviridae</taxon>
        <taxon>Bastillevirinae</taxon>
        <taxon>Jeonjuvirus</taxon>
        <taxon>Jeonjuvirus BSP38</taxon>
    </lineage>
</organism>
<organismHost>
    <name type="scientific">Bacillus subtilis</name>
    <dbReference type="NCBI Taxonomy" id="1423"/>
</organismHost>
<name>A0A345MK58_BPBSP</name>
<sequence length="96" mass="11379">MEENLEQRLEELVFDMVSELNQLEGKSLTYLLRNFKYINGLSVSVSVYKDQKPAHRVLGELVQWARDNGKTELLDLIKELEDDMSWNEEHPLEDRR</sequence>
<gene>
    <name evidence="1" type="ORF">BSP38_198</name>
</gene>
<dbReference type="Proteomes" id="UP000260425">
    <property type="component" value="Segment"/>
</dbReference>
<reference evidence="1 2" key="1">
    <citation type="submission" date="2018-07" db="EMBL/GenBank/DDBJ databases">
        <title>Complete nucleotide sequence of Bacillus phage BSP38.</title>
        <authorList>
            <person name="Ghosh K."/>
            <person name="Kim K.-P."/>
        </authorList>
    </citation>
    <scope>NUCLEOTIDE SEQUENCE [LARGE SCALE GENOMIC DNA]</scope>
</reference>